<dbReference type="CDD" id="cd00167">
    <property type="entry name" value="SANT"/>
    <property type="match status" value="1"/>
</dbReference>
<keyword evidence="6" id="KW-1185">Reference proteome</keyword>
<comment type="caution">
    <text evidence="3">The sequence shown here is derived from an EMBL/GenBank/DDBJ whole genome shotgun (WGS) entry which is preliminary data.</text>
</comment>
<dbReference type="OrthoDB" id="426975at2759"/>
<reference evidence="3" key="1">
    <citation type="submission" date="2022-10" db="EMBL/GenBank/DDBJ databases">
        <authorList>
            <person name="Chen Y."/>
            <person name="Dougan E. K."/>
            <person name="Chan C."/>
            <person name="Rhodes N."/>
            <person name="Thang M."/>
        </authorList>
    </citation>
    <scope>NUCLEOTIDE SEQUENCE</scope>
</reference>
<proteinExistence type="predicted"/>
<evidence type="ECO:0000256" key="1">
    <source>
        <dbReference type="SAM" id="MobiDB-lite"/>
    </source>
</evidence>
<evidence type="ECO:0000313" key="6">
    <source>
        <dbReference type="Proteomes" id="UP001152797"/>
    </source>
</evidence>
<evidence type="ECO:0000313" key="5">
    <source>
        <dbReference type="EMBL" id="CAL4765004.1"/>
    </source>
</evidence>
<feature type="compositionally biased region" description="Basic and acidic residues" evidence="1">
    <location>
        <begin position="406"/>
        <end position="419"/>
    </location>
</feature>
<feature type="domain" description="Myb-like" evidence="2">
    <location>
        <begin position="459"/>
        <end position="509"/>
    </location>
</feature>
<sequence>MQTSLKMFWTSGFVGKPQCQCQCAPLMQQMEARLDEKLGLVQEQLSKLTAMMKEVASQVASQTAGVVKDEIPATVPDDDADEEEILRAHDDFGDPNAGPPSGQTLGDLGAVKEQVGNIDISDDESPDPEQREIAERVLEEVSIGKEWDTQASQDRLLLPENRVEMGARFARSQMALLSGATAATALGSLQPPTSSAKLLELIHKELQQIPEDQLRTSSRKNVRLDGEKVTLQMALGLVTSGHWRHIPMAGKETYQHLRLQQLIFAYVQVRAREQGIDLTGFTYTSIQITKNLRTKRHKDKKNTGFSLIFTLGDHTGGELFIEDEQGSEEIHVVRNQLVKFDGSRHWHGTKEFRGTRYAVVLYSMGTASYEETPALMRAFLTELGYQLPAATFKEAIAPELEELARKAARGEKVPDEAGRHQPPKGKRKADAMINAPDAKSGPSKRPAKSSEEPAAASEAAPEAEAPWSDEEVTLLRRMKDPAKRWSWPAIAKRLNRSETSVRLKWSNLKGGEDLDLGSEKQNLSWDVIRACKDAEVPKESGPLIRGYAHLGQMSGDRGWVNVCGCDAASPPVEEPKEEGKDFWMQELQVKSENLGSSLFEPEVLRFMSQTSQLFRVIFKAYADIPLATGQGHMSLSALVRFAADFGLFPHKVDFKTIQWLYNAESQAPQAAEPRTNSVIMAPRKTRKKTMVNSEEGLLYHHKWLKPHLAWMSKEPASMTEAETRSCLILTAIDDWLESHNLKVKEMFANTDTANTSTFTLQDLQLVVDFMDFEDPPTSGDLQALIGLLVFRQGSTAIDFPTLEMARVAARLAKESRSRARNCFLKDLAKMSKLESSAYLFFTELAARLELSGLAPGSFYRMLDVDHTGLVSVGVVVRQARSLQQAEPGLSSSRTAAMAIDNPFTFIGKTVDDDVTEEEFVDLLEEIREASRLREASFEQKHPLFISSGTVQPANSKESPFGAEAFVKVVMKIGLMYLTYYGNEPQAQLSSFHKLLWLFIYMHWYFDSSRQKAEELLRQSGLERPRSKRPSRGSSGDLGRRYPKHLPAMRQLLVRHPTIFMEVEQVELPGWASPQRTADAILAAAFRDVPKQGGSPEDGWRVEGVEGDEDDAGASLGPIEEDPQPVIQGPTTLERTLLVTAFHAHDLATHCAHASSWKLTENIRPNP</sequence>
<accession>A0A9P1FKU7</accession>
<dbReference type="Gene3D" id="3.60.130.30">
    <property type="match status" value="1"/>
</dbReference>
<feature type="region of interest" description="Disordered" evidence="1">
    <location>
        <begin position="1017"/>
        <end position="1041"/>
    </location>
</feature>
<dbReference type="Proteomes" id="UP001152797">
    <property type="component" value="Unassembled WGS sequence"/>
</dbReference>
<dbReference type="EMBL" id="CAMXCT010000360">
    <property type="protein sequence ID" value="CAI3977692.1"/>
    <property type="molecule type" value="Genomic_DNA"/>
</dbReference>
<reference evidence="4" key="2">
    <citation type="submission" date="2024-04" db="EMBL/GenBank/DDBJ databases">
        <authorList>
            <person name="Chen Y."/>
            <person name="Shah S."/>
            <person name="Dougan E. K."/>
            <person name="Thang M."/>
            <person name="Chan C."/>
        </authorList>
    </citation>
    <scope>NUCLEOTIDE SEQUENCE [LARGE SCALE GENOMIC DNA]</scope>
</reference>
<protein>
    <submittedName>
        <fullName evidence="5">EF-hand domain-containing protein</fullName>
    </submittedName>
</protein>
<feature type="compositionally biased region" description="Low complexity" evidence="1">
    <location>
        <begin position="452"/>
        <end position="466"/>
    </location>
</feature>
<evidence type="ECO:0000313" key="3">
    <source>
        <dbReference type="EMBL" id="CAI3977692.1"/>
    </source>
</evidence>
<evidence type="ECO:0000313" key="4">
    <source>
        <dbReference type="EMBL" id="CAL1131067.1"/>
    </source>
</evidence>
<gene>
    <name evidence="3" type="ORF">C1SCF055_LOCUS5813</name>
</gene>
<dbReference type="AlphaFoldDB" id="A0A9P1FKU7"/>
<organism evidence="3">
    <name type="scientific">Cladocopium goreaui</name>
    <dbReference type="NCBI Taxonomy" id="2562237"/>
    <lineage>
        <taxon>Eukaryota</taxon>
        <taxon>Sar</taxon>
        <taxon>Alveolata</taxon>
        <taxon>Dinophyceae</taxon>
        <taxon>Suessiales</taxon>
        <taxon>Symbiodiniaceae</taxon>
        <taxon>Cladocopium</taxon>
    </lineage>
</organism>
<feature type="region of interest" description="Disordered" evidence="1">
    <location>
        <begin position="406"/>
        <end position="470"/>
    </location>
</feature>
<name>A0A9P1FKU7_9DINO</name>
<dbReference type="EMBL" id="CAMXCT020000360">
    <property type="protein sequence ID" value="CAL1131067.1"/>
    <property type="molecule type" value="Genomic_DNA"/>
</dbReference>
<evidence type="ECO:0000259" key="2">
    <source>
        <dbReference type="PROSITE" id="PS50090"/>
    </source>
</evidence>
<dbReference type="InterPro" id="IPR001005">
    <property type="entry name" value="SANT/Myb"/>
</dbReference>
<dbReference type="PROSITE" id="PS50090">
    <property type="entry name" value="MYB_LIKE"/>
    <property type="match status" value="1"/>
</dbReference>
<dbReference type="EMBL" id="CAMXCT030000360">
    <property type="protein sequence ID" value="CAL4765004.1"/>
    <property type="molecule type" value="Genomic_DNA"/>
</dbReference>